<dbReference type="Gene3D" id="3.80.10.10">
    <property type="entry name" value="Ribonuclease Inhibitor"/>
    <property type="match status" value="1"/>
</dbReference>
<dbReference type="EMBL" id="MTSU01000010">
    <property type="protein sequence ID" value="ONF92670.1"/>
    <property type="molecule type" value="Genomic_DNA"/>
</dbReference>
<dbReference type="SUPFAM" id="SSF52058">
    <property type="entry name" value="L domain-like"/>
    <property type="match status" value="1"/>
</dbReference>
<dbReference type="InterPro" id="IPR032675">
    <property type="entry name" value="LRR_dom_sf"/>
</dbReference>
<evidence type="ECO:0000256" key="1">
    <source>
        <dbReference type="ARBA" id="ARBA00022614"/>
    </source>
</evidence>
<protein>
    <recommendedName>
        <fullName evidence="5">Lipoprotein</fullName>
    </recommendedName>
</protein>
<evidence type="ECO:0008006" key="5">
    <source>
        <dbReference type="Google" id="ProtNLM"/>
    </source>
</evidence>
<accession>A0AB73MM47</accession>
<evidence type="ECO:0000313" key="3">
    <source>
        <dbReference type="EMBL" id="ONF92670.1"/>
    </source>
</evidence>
<evidence type="ECO:0000313" key="4">
    <source>
        <dbReference type="Proteomes" id="UP000189337"/>
    </source>
</evidence>
<dbReference type="InterPro" id="IPR050836">
    <property type="entry name" value="SDS22/Internalin_LRR"/>
</dbReference>
<proteinExistence type="predicted"/>
<keyword evidence="1" id="KW-0433">Leucine-rich repeat</keyword>
<reference evidence="3 4" key="1">
    <citation type="submission" date="2017-01" db="EMBL/GenBank/DDBJ databases">
        <title>Comparative genomic analysis of Brazilian Leptospira santarosai.</title>
        <authorList>
            <person name="Moreno L.Z."/>
            <person name="Miraglia F."/>
            <person name="Kremer F.S."/>
            <person name="Eslabao M.R."/>
            <person name="Lilenbaum W."/>
            <person name="Dellagostin O.A."/>
            <person name="Moreno A.M."/>
        </authorList>
    </citation>
    <scope>NUCLEOTIDE SEQUENCE [LARGE SCALE GENOMIC DNA]</scope>
    <source>
        <strain evidence="3 4">M52/8-19</strain>
    </source>
</reference>
<dbReference type="PANTHER" id="PTHR46652">
    <property type="entry name" value="LEUCINE-RICH REPEAT AND IQ DOMAIN-CONTAINING PROTEIN 1-RELATED"/>
    <property type="match status" value="1"/>
</dbReference>
<dbReference type="Proteomes" id="UP000189337">
    <property type="component" value="Unassembled WGS sequence"/>
</dbReference>
<dbReference type="PROSITE" id="PS51257">
    <property type="entry name" value="PROKAR_LIPOPROTEIN"/>
    <property type="match status" value="1"/>
</dbReference>
<dbReference type="PANTHER" id="PTHR46652:SF3">
    <property type="entry name" value="LEUCINE-RICH REPEAT-CONTAINING PROTEIN 9"/>
    <property type="match status" value="1"/>
</dbReference>
<gene>
    <name evidence="3" type="ORF">BWD14_12180</name>
</gene>
<organism evidence="3 4">
    <name type="scientific">Leptospira santarosai</name>
    <dbReference type="NCBI Taxonomy" id="28183"/>
    <lineage>
        <taxon>Bacteria</taxon>
        <taxon>Pseudomonadati</taxon>
        <taxon>Spirochaetota</taxon>
        <taxon>Spirochaetia</taxon>
        <taxon>Leptospirales</taxon>
        <taxon>Leptospiraceae</taxon>
        <taxon>Leptospira</taxon>
    </lineage>
</organism>
<evidence type="ECO:0000256" key="2">
    <source>
        <dbReference type="ARBA" id="ARBA00022737"/>
    </source>
</evidence>
<sequence length="244" mass="28191">MTRIRSFSLSKILIVSFSFWILSCTLLEKKPVSGGVPVFSKEGKILRYYPHQIRWIGFDKSELPDVTGLVEFRSLVSLEIFHPEFRDLEELASLKTIGFLNVSGTKVKDLSALSKLSVLHSLYLNETSVDEQDLKRYPGVGKLTKLSLYKTKIRDLSFIDSECELRQLDIRNTEVSSLEPIANCGNLLELRIGHTRVKEIRFIYEMKNLRYLEWTGLDLSRKELDLVRERLPYLKLIPMYVGSL</sequence>
<keyword evidence="2" id="KW-0677">Repeat</keyword>
<comment type="caution">
    <text evidence="3">The sequence shown here is derived from an EMBL/GenBank/DDBJ whole genome shotgun (WGS) entry which is preliminary data.</text>
</comment>
<dbReference type="RefSeq" id="WP_046943577.1">
    <property type="nucleotide sequence ID" value="NZ_CP028371.1"/>
</dbReference>
<dbReference type="AlphaFoldDB" id="A0AB73MM47"/>
<name>A0AB73MM47_9LEPT</name>